<evidence type="ECO:0000313" key="2">
    <source>
        <dbReference type="Proteomes" id="UP001207116"/>
    </source>
</evidence>
<keyword evidence="2" id="KW-1185">Reference proteome</keyword>
<gene>
    <name evidence="1" type="ORF">OO016_05065</name>
</gene>
<dbReference type="Proteomes" id="UP001207116">
    <property type="component" value="Unassembled WGS sequence"/>
</dbReference>
<dbReference type="EMBL" id="JAPFQP010000001">
    <property type="protein sequence ID" value="MCX2718965.1"/>
    <property type="molecule type" value="Genomic_DNA"/>
</dbReference>
<organism evidence="1 2">
    <name type="scientific">Lentiprolixibacter aurantiacus</name>
    <dbReference type="NCBI Taxonomy" id="2993939"/>
    <lineage>
        <taxon>Bacteria</taxon>
        <taxon>Pseudomonadati</taxon>
        <taxon>Bacteroidota</taxon>
        <taxon>Flavobacteriia</taxon>
        <taxon>Flavobacteriales</taxon>
        <taxon>Flavobacteriaceae</taxon>
        <taxon>Lentiprolixibacter</taxon>
    </lineage>
</organism>
<evidence type="ECO:0000313" key="1">
    <source>
        <dbReference type="EMBL" id="MCX2718965.1"/>
    </source>
</evidence>
<dbReference type="AlphaFoldDB" id="A0AAE3SMY9"/>
<name>A0AAE3SMY9_9FLAO</name>
<dbReference type="RefSeq" id="WP_266011364.1">
    <property type="nucleotide sequence ID" value="NZ_JAPFQP010000001.1"/>
</dbReference>
<sequence length="149" mass="17390">MTSCDWFAPADVKTRKWVELEMQSINWEELDQYPLFENCDEMAGKQQQRLCFEKTLLDQFRRTLSGFEFVLDTTVRDTLYLDFLVTHEGELQVLDIEHHEKVADQIPEFEGVIVQSLKALPSPQPALKRGIPVSAKFRIPMIIETEENE</sequence>
<comment type="caution">
    <text evidence="1">The sequence shown here is derived from an EMBL/GenBank/DDBJ whole genome shotgun (WGS) entry which is preliminary data.</text>
</comment>
<accession>A0AAE3SMY9</accession>
<protein>
    <submittedName>
        <fullName evidence="1">Uncharacterized protein</fullName>
    </submittedName>
</protein>
<proteinExistence type="predicted"/>
<reference evidence="1" key="1">
    <citation type="submission" date="2022-11" db="EMBL/GenBank/DDBJ databases">
        <title>The characterization of three novel Bacteroidetes species and genomic analysis of their roles in tidal elemental geochemical cycles.</title>
        <authorList>
            <person name="Ma K.-J."/>
        </authorList>
    </citation>
    <scope>NUCLEOTIDE SEQUENCE</scope>
    <source>
        <strain evidence="1">M415</strain>
    </source>
</reference>